<dbReference type="GO" id="GO:0044183">
    <property type="term" value="F:protein folding chaperone"/>
    <property type="evidence" value="ECO:0000318"/>
    <property type="project" value="GO_Central"/>
</dbReference>
<dbReference type="EnsemblPlants" id="KEH15392">
    <property type="protein sequence ID" value="KEH15392"/>
    <property type="gene ID" value="MTR_1183s0010"/>
</dbReference>
<sequence length="286" mass="32440">MILRICSSSTQLQALTQEDAILVKQAVNLATNRVAAFKCAQDHQRCANYSIENQQQSILALKFEVEHLIISILNDPCISRVMREAGFSSTLVKTKVEQALRRKTLISTSKKWDTFCCLSNLEKQFLHVSSNEVYIKRIISSFPCKGIEESQKKRPRDEFGSSCMQRLGEAMNENTHRVFLMEDFEQVDYFTQKGIKKTIESASITLPSGESVPLKNAIVIFSSEKTSAYSENIVKGDVDKWEEKTLSFSFDLNIAMEVDAQNVHLPGDLGILELIDKQINFRTQEL</sequence>
<dbReference type="HOGENOM" id="CLU_974441_0_0_1"/>
<name>A0A072TDE8_MEDTR</name>
<dbReference type="PANTHER" id="PTHR43572:SF78">
    <property type="entry name" value="CLP R DOMAIN-CONTAINING PROTEIN"/>
    <property type="match status" value="1"/>
</dbReference>
<proteinExistence type="predicted"/>
<reference evidence="1 3" key="1">
    <citation type="journal article" date="2011" name="Nature">
        <title>The Medicago genome provides insight into the evolution of rhizobial symbioses.</title>
        <authorList>
            <person name="Young N.D."/>
            <person name="Debelle F."/>
            <person name="Oldroyd G.E."/>
            <person name="Geurts R."/>
            <person name="Cannon S.B."/>
            <person name="Udvardi M.K."/>
            <person name="Benedito V.A."/>
            <person name="Mayer K.F."/>
            <person name="Gouzy J."/>
            <person name="Schoof H."/>
            <person name="Van de Peer Y."/>
            <person name="Proost S."/>
            <person name="Cook D.R."/>
            <person name="Meyers B.C."/>
            <person name="Spannagl M."/>
            <person name="Cheung F."/>
            <person name="De Mita S."/>
            <person name="Krishnakumar V."/>
            <person name="Gundlach H."/>
            <person name="Zhou S."/>
            <person name="Mudge J."/>
            <person name="Bharti A.K."/>
            <person name="Murray J.D."/>
            <person name="Naoumkina M.A."/>
            <person name="Rosen B."/>
            <person name="Silverstein K.A."/>
            <person name="Tang H."/>
            <person name="Rombauts S."/>
            <person name="Zhao P.X."/>
            <person name="Zhou P."/>
            <person name="Barbe V."/>
            <person name="Bardou P."/>
            <person name="Bechner M."/>
            <person name="Bellec A."/>
            <person name="Berger A."/>
            <person name="Berges H."/>
            <person name="Bidwell S."/>
            <person name="Bisseling T."/>
            <person name="Choisne N."/>
            <person name="Couloux A."/>
            <person name="Denny R."/>
            <person name="Deshpande S."/>
            <person name="Dai X."/>
            <person name="Doyle J.J."/>
            <person name="Dudez A.M."/>
            <person name="Farmer A.D."/>
            <person name="Fouteau S."/>
            <person name="Franken C."/>
            <person name="Gibelin C."/>
            <person name="Gish J."/>
            <person name="Goldstein S."/>
            <person name="Gonzalez A.J."/>
            <person name="Green P.J."/>
            <person name="Hallab A."/>
            <person name="Hartog M."/>
            <person name="Hua A."/>
            <person name="Humphray S.J."/>
            <person name="Jeong D.H."/>
            <person name="Jing Y."/>
            <person name="Jocker A."/>
            <person name="Kenton S.M."/>
            <person name="Kim D.J."/>
            <person name="Klee K."/>
            <person name="Lai H."/>
            <person name="Lang C."/>
            <person name="Lin S."/>
            <person name="Macmil S.L."/>
            <person name="Magdelenat G."/>
            <person name="Matthews L."/>
            <person name="McCorrison J."/>
            <person name="Monaghan E.L."/>
            <person name="Mun J.H."/>
            <person name="Najar F.Z."/>
            <person name="Nicholson C."/>
            <person name="Noirot C."/>
            <person name="O'Bleness M."/>
            <person name="Paule C.R."/>
            <person name="Poulain J."/>
            <person name="Prion F."/>
            <person name="Qin B."/>
            <person name="Qu C."/>
            <person name="Retzel E.F."/>
            <person name="Riddle C."/>
            <person name="Sallet E."/>
            <person name="Samain S."/>
            <person name="Samson N."/>
            <person name="Sanders I."/>
            <person name="Saurat O."/>
            <person name="Scarpelli C."/>
            <person name="Schiex T."/>
            <person name="Segurens B."/>
            <person name="Severin A.J."/>
            <person name="Sherrier D.J."/>
            <person name="Shi R."/>
            <person name="Sims S."/>
            <person name="Singer S.R."/>
            <person name="Sinharoy S."/>
            <person name="Sterck L."/>
            <person name="Viollet A."/>
            <person name="Wang B.B."/>
            <person name="Wang K."/>
            <person name="Wang M."/>
            <person name="Wang X."/>
            <person name="Warfsmann J."/>
            <person name="Weissenbach J."/>
            <person name="White D.D."/>
            <person name="White J.D."/>
            <person name="Wiley G.B."/>
            <person name="Wincker P."/>
            <person name="Xing Y."/>
            <person name="Yang L."/>
            <person name="Yao Z."/>
            <person name="Ying F."/>
            <person name="Zhai J."/>
            <person name="Zhou L."/>
            <person name="Zuber A."/>
            <person name="Denarie J."/>
            <person name="Dixon R.A."/>
            <person name="May G.D."/>
            <person name="Schwartz D.C."/>
            <person name="Rogers J."/>
            <person name="Quetier F."/>
            <person name="Town C.D."/>
            <person name="Roe B.A."/>
        </authorList>
    </citation>
    <scope>NUCLEOTIDE SEQUENCE [LARGE SCALE GENOMIC DNA]</scope>
    <source>
        <strain evidence="1">A17</strain>
        <strain evidence="2 3">cv. Jemalong A17</strain>
    </source>
</reference>
<dbReference type="InterPro" id="IPR051650">
    <property type="entry name" value="SL_signaling_regulator"/>
</dbReference>
<keyword evidence="1" id="KW-0378">Hydrolase</keyword>
<reference evidence="2" key="3">
    <citation type="submission" date="2015-06" db="UniProtKB">
        <authorList>
            <consortium name="EnsemblPlants"/>
        </authorList>
    </citation>
    <scope>IDENTIFICATION</scope>
    <source>
        <strain evidence="2">cv. Jemalong A17</strain>
    </source>
</reference>
<evidence type="ECO:0000313" key="1">
    <source>
        <dbReference type="EMBL" id="KEH15392.1"/>
    </source>
</evidence>
<dbReference type="Proteomes" id="UP000002051">
    <property type="component" value="Unassembled WGS sequence"/>
</dbReference>
<dbReference type="GO" id="GO:0016787">
    <property type="term" value="F:hydrolase activity"/>
    <property type="evidence" value="ECO:0007669"/>
    <property type="project" value="UniProtKB-KW"/>
</dbReference>
<dbReference type="GO" id="GO:0005634">
    <property type="term" value="C:nucleus"/>
    <property type="evidence" value="ECO:0000318"/>
    <property type="project" value="GO_Central"/>
</dbReference>
<keyword evidence="3" id="KW-1185">Reference proteome</keyword>
<dbReference type="STRING" id="3880.A0A072TDE8"/>
<gene>
    <name evidence="1" type="ORF">MTR_1183s0010</name>
</gene>
<dbReference type="EMBL" id="KL403907">
    <property type="protein sequence ID" value="KEH15392.1"/>
    <property type="molecule type" value="Genomic_DNA"/>
</dbReference>
<dbReference type="Gene3D" id="1.10.1780.10">
    <property type="entry name" value="Clp, N-terminal domain"/>
    <property type="match status" value="1"/>
</dbReference>
<dbReference type="AlphaFoldDB" id="A0A072TDE8"/>
<organism evidence="1 3">
    <name type="scientific">Medicago truncatula</name>
    <name type="common">Barrel medic</name>
    <name type="synonym">Medicago tribuloides</name>
    <dbReference type="NCBI Taxonomy" id="3880"/>
    <lineage>
        <taxon>Eukaryota</taxon>
        <taxon>Viridiplantae</taxon>
        <taxon>Streptophyta</taxon>
        <taxon>Embryophyta</taxon>
        <taxon>Tracheophyta</taxon>
        <taxon>Spermatophyta</taxon>
        <taxon>Magnoliopsida</taxon>
        <taxon>eudicotyledons</taxon>
        <taxon>Gunneridae</taxon>
        <taxon>Pentapetalae</taxon>
        <taxon>rosids</taxon>
        <taxon>fabids</taxon>
        <taxon>Fabales</taxon>
        <taxon>Fabaceae</taxon>
        <taxon>Papilionoideae</taxon>
        <taxon>50 kb inversion clade</taxon>
        <taxon>NPAAA clade</taxon>
        <taxon>Hologalegina</taxon>
        <taxon>IRL clade</taxon>
        <taxon>Trifolieae</taxon>
        <taxon>Medicago</taxon>
    </lineage>
</organism>
<evidence type="ECO:0000313" key="2">
    <source>
        <dbReference type="EnsemblPlants" id="KEH15392"/>
    </source>
</evidence>
<dbReference type="InterPro" id="IPR036628">
    <property type="entry name" value="Clp_N_dom_sf"/>
</dbReference>
<dbReference type="Gene3D" id="3.40.50.300">
    <property type="entry name" value="P-loop containing nucleotide triphosphate hydrolases"/>
    <property type="match status" value="1"/>
</dbReference>
<reference evidence="1 3" key="2">
    <citation type="journal article" date="2014" name="BMC Genomics">
        <title>An improved genome release (version Mt4.0) for the model legume Medicago truncatula.</title>
        <authorList>
            <person name="Tang H."/>
            <person name="Krishnakumar V."/>
            <person name="Bidwell S."/>
            <person name="Rosen B."/>
            <person name="Chan A."/>
            <person name="Zhou S."/>
            <person name="Gentzbittel L."/>
            <person name="Childs K.L."/>
            <person name="Yandell M."/>
            <person name="Gundlach H."/>
            <person name="Mayer K.F."/>
            <person name="Schwartz D.C."/>
            <person name="Town C.D."/>
        </authorList>
    </citation>
    <scope>GENOME REANNOTATION</scope>
    <source>
        <strain evidence="1">A17</strain>
        <strain evidence="2 3">cv. Jemalong A17</strain>
    </source>
</reference>
<dbReference type="PANTHER" id="PTHR43572">
    <property type="entry name" value="CHAPERONE PROTEIN CLPD, CHLOROPLASTIC"/>
    <property type="match status" value="1"/>
</dbReference>
<accession>A0A072TDE8</accession>
<evidence type="ECO:0000313" key="3">
    <source>
        <dbReference type="Proteomes" id="UP000002051"/>
    </source>
</evidence>
<protein>
    <submittedName>
        <fullName evidence="1">Double Clp-N motif P-loop nucleoside triphosphate hydrolase superfamily protein, putative</fullName>
    </submittedName>
</protein>
<dbReference type="InterPro" id="IPR027417">
    <property type="entry name" value="P-loop_NTPase"/>
</dbReference>